<reference evidence="4" key="2">
    <citation type="journal article" date="2023" name="ISME Commun">
        <title>Characterization of a bloom-associated alphaproteobacterial lineage, 'Candidatus Phycosocius': insights into freshwater algal-bacterial interactions.</title>
        <authorList>
            <person name="Tanabe Y."/>
            <person name="Yamaguchi H."/>
            <person name="Yoshida M."/>
            <person name="Kai A."/>
            <person name="Okazaki Y."/>
        </authorList>
    </citation>
    <scope>NUCLEOTIDE SEQUENCE</scope>
    <source>
        <strain evidence="4">BOTRYCO-1</strain>
    </source>
</reference>
<keyword evidence="2" id="KW-0472">Membrane</keyword>
<sequence>MIACITISGCIVGTQGRPKNSPPPVTVPSVDLQRYGGTWYEIARYPNSFQKKCEGVTAHYEVRADGRVGVTNTCAHGTSSGKPRAVKGIASVIAGSNNAKLAVNFTPIPLPKGQGNYWVLYLDSAYQTALVGGPNGDYLWLLARTPKITPAQRTALNDAALQNGYRIDLLKDTIQP</sequence>
<dbReference type="PRINTS" id="PR01171">
    <property type="entry name" value="BCTLIPOCALIN"/>
</dbReference>
<evidence type="ECO:0000313" key="5">
    <source>
        <dbReference type="Proteomes" id="UP001161064"/>
    </source>
</evidence>
<dbReference type="InterPro" id="IPR002446">
    <property type="entry name" value="Lipocalin_bac"/>
</dbReference>
<protein>
    <recommendedName>
        <fullName evidence="2">Outer membrane lipoprotein Blc</fullName>
    </recommendedName>
</protein>
<dbReference type="InterPro" id="IPR047202">
    <property type="entry name" value="Lipocalin_Blc-like_dom"/>
</dbReference>
<evidence type="ECO:0000259" key="3">
    <source>
        <dbReference type="Pfam" id="PF08212"/>
    </source>
</evidence>
<dbReference type="Gene3D" id="2.40.128.20">
    <property type="match status" value="1"/>
</dbReference>
<proteinExistence type="inferred from homology"/>
<keyword evidence="2" id="KW-0998">Cell outer membrane</keyword>
<dbReference type="PIRSF" id="PIRSF036893">
    <property type="entry name" value="Lipocalin_ApoD"/>
    <property type="match status" value="1"/>
</dbReference>
<accession>A0ABQ4PU38</accession>
<dbReference type="PANTHER" id="PTHR10612">
    <property type="entry name" value="APOLIPOPROTEIN D"/>
    <property type="match status" value="1"/>
</dbReference>
<feature type="domain" description="Lipocalin/cytosolic fatty-acid binding" evidence="3">
    <location>
        <begin position="30"/>
        <end position="173"/>
    </location>
</feature>
<dbReference type="InterPro" id="IPR000566">
    <property type="entry name" value="Lipocln_cytosolic_FA-bd_dom"/>
</dbReference>
<comment type="similarity">
    <text evidence="1 2">Belongs to the calycin superfamily. Lipocalin family.</text>
</comment>
<gene>
    <name evidence="4" type="ORF">PsB1_0675</name>
</gene>
<dbReference type="Pfam" id="PF08212">
    <property type="entry name" value="Lipocalin_2"/>
    <property type="match status" value="1"/>
</dbReference>
<comment type="subcellular location">
    <subcellularLocation>
        <location evidence="2">Cell outer membrane</location>
    </subcellularLocation>
</comment>
<comment type="subunit">
    <text evidence="2">Homodimer.</text>
</comment>
<dbReference type="SUPFAM" id="SSF50814">
    <property type="entry name" value="Lipocalins"/>
    <property type="match status" value="1"/>
</dbReference>
<name>A0ABQ4PU38_9PROT</name>
<dbReference type="InterPro" id="IPR012674">
    <property type="entry name" value="Calycin"/>
</dbReference>
<reference evidence="4" key="1">
    <citation type="submission" date="2021-05" db="EMBL/GenBank/DDBJ databases">
        <authorList>
            <person name="Tanabe Y."/>
        </authorList>
    </citation>
    <scope>NUCLEOTIDE SEQUENCE</scope>
    <source>
        <strain evidence="4">BOTRYCO-1</strain>
    </source>
</reference>
<comment type="caution">
    <text evidence="4">The sequence shown here is derived from an EMBL/GenBank/DDBJ whole genome shotgun (WGS) entry which is preliminary data.</text>
</comment>
<dbReference type="InterPro" id="IPR022272">
    <property type="entry name" value="Lipocalin_CS"/>
</dbReference>
<organism evidence="4 5">
    <name type="scientific">Candidatus Phycosocius spiralis</name>
    <dbReference type="NCBI Taxonomy" id="2815099"/>
    <lineage>
        <taxon>Bacteria</taxon>
        <taxon>Pseudomonadati</taxon>
        <taxon>Pseudomonadota</taxon>
        <taxon>Alphaproteobacteria</taxon>
        <taxon>Caulobacterales</taxon>
        <taxon>Caulobacterales incertae sedis</taxon>
        <taxon>Candidatus Phycosocius</taxon>
    </lineage>
</organism>
<comment type="function">
    <text evidence="2">Involved in the storage or transport of lipids necessary for membrane maintenance under stressful conditions. Displays a binding preference for lysophospholipids.</text>
</comment>
<keyword evidence="5" id="KW-1185">Reference proteome</keyword>
<dbReference type="PANTHER" id="PTHR10612:SF34">
    <property type="entry name" value="APOLIPOPROTEIN D"/>
    <property type="match status" value="1"/>
</dbReference>
<evidence type="ECO:0000256" key="1">
    <source>
        <dbReference type="ARBA" id="ARBA00006889"/>
    </source>
</evidence>
<dbReference type="CDD" id="cd19438">
    <property type="entry name" value="lipocalin_Blc-like"/>
    <property type="match status" value="1"/>
</dbReference>
<evidence type="ECO:0000313" key="4">
    <source>
        <dbReference type="EMBL" id="GIU66521.1"/>
    </source>
</evidence>
<dbReference type="InterPro" id="IPR022271">
    <property type="entry name" value="Lipocalin_ApoD"/>
</dbReference>
<dbReference type="EMBL" id="BPFZ01000003">
    <property type="protein sequence ID" value="GIU66521.1"/>
    <property type="molecule type" value="Genomic_DNA"/>
</dbReference>
<dbReference type="Proteomes" id="UP001161064">
    <property type="component" value="Unassembled WGS sequence"/>
</dbReference>
<evidence type="ECO:0000256" key="2">
    <source>
        <dbReference type="PIRNR" id="PIRNR036893"/>
    </source>
</evidence>
<keyword evidence="2" id="KW-0446">Lipid-binding</keyword>
<keyword evidence="2" id="KW-0449">Lipoprotein</keyword>
<dbReference type="PROSITE" id="PS00213">
    <property type="entry name" value="LIPOCALIN"/>
    <property type="match status" value="1"/>
</dbReference>